<proteinExistence type="predicted"/>
<comment type="caution">
    <text evidence="1">The sequence shown here is derived from an EMBL/GenBank/DDBJ whole genome shotgun (WGS) entry which is preliminary data.</text>
</comment>
<name>A0A0F9JGW6_9ZZZZ</name>
<gene>
    <name evidence="1" type="ORF">LCGC14_1758420</name>
</gene>
<reference evidence="1" key="1">
    <citation type="journal article" date="2015" name="Nature">
        <title>Complex archaea that bridge the gap between prokaryotes and eukaryotes.</title>
        <authorList>
            <person name="Spang A."/>
            <person name="Saw J.H."/>
            <person name="Jorgensen S.L."/>
            <person name="Zaremba-Niedzwiedzka K."/>
            <person name="Martijn J."/>
            <person name="Lind A.E."/>
            <person name="van Eijk R."/>
            <person name="Schleper C."/>
            <person name="Guy L."/>
            <person name="Ettema T.J."/>
        </authorList>
    </citation>
    <scope>NUCLEOTIDE SEQUENCE</scope>
</reference>
<protein>
    <submittedName>
        <fullName evidence="1">Uncharacterized protein</fullName>
    </submittedName>
</protein>
<accession>A0A0F9JGW6</accession>
<dbReference type="AlphaFoldDB" id="A0A0F9JGW6"/>
<organism evidence="1">
    <name type="scientific">marine sediment metagenome</name>
    <dbReference type="NCBI Taxonomy" id="412755"/>
    <lineage>
        <taxon>unclassified sequences</taxon>
        <taxon>metagenomes</taxon>
        <taxon>ecological metagenomes</taxon>
    </lineage>
</organism>
<sequence length="86" mass="9557">MKKRKYPLRCCPVASATISPLGLHCSFCGTHLCPEHSHDVEVEGHIFLACGNCSETLASRRPGKHEHCQCHTQEFCEIHNEIEGIG</sequence>
<evidence type="ECO:0000313" key="1">
    <source>
        <dbReference type="EMBL" id="KKM05006.1"/>
    </source>
</evidence>
<dbReference type="EMBL" id="LAZR01016324">
    <property type="protein sequence ID" value="KKM05006.1"/>
    <property type="molecule type" value="Genomic_DNA"/>
</dbReference>